<name>A0A1V6P6E4_9EURO</name>
<dbReference type="AlphaFoldDB" id="A0A1V6P6E4"/>
<evidence type="ECO:0000256" key="1">
    <source>
        <dbReference type="SAM" id="SignalP"/>
    </source>
</evidence>
<feature type="chain" id="PRO_5011963468" description="Glycoside hydrolase family 71 protein" evidence="1">
    <location>
        <begin position="20"/>
        <end position="224"/>
    </location>
</feature>
<dbReference type="STRING" id="416450.A0A1V6P6E4"/>
<keyword evidence="3" id="KW-1185">Reference proteome</keyword>
<evidence type="ECO:0000313" key="3">
    <source>
        <dbReference type="Proteomes" id="UP000191672"/>
    </source>
</evidence>
<proteinExistence type="predicted"/>
<evidence type="ECO:0000313" key="2">
    <source>
        <dbReference type="EMBL" id="OQD72534.1"/>
    </source>
</evidence>
<protein>
    <recommendedName>
        <fullName evidence="4">Glycoside hydrolase family 71 protein</fullName>
    </recommendedName>
</protein>
<dbReference type="PROSITE" id="PS51257">
    <property type="entry name" value="PROKAR_LIPOPROTEIN"/>
    <property type="match status" value="1"/>
</dbReference>
<feature type="signal peptide" evidence="1">
    <location>
        <begin position="1"/>
        <end position="19"/>
    </location>
</feature>
<dbReference type="Pfam" id="PF03659">
    <property type="entry name" value="Glyco_hydro_71"/>
    <property type="match status" value="1"/>
</dbReference>
<keyword evidence="1" id="KW-0732">Signal</keyword>
<dbReference type="Proteomes" id="UP000191672">
    <property type="component" value="Unassembled WGS sequence"/>
</dbReference>
<accession>A0A1V6P6E4</accession>
<reference evidence="3" key="1">
    <citation type="journal article" date="2017" name="Nat. Microbiol.">
        <title>Global analysis of biosynthetic gene clusters reveals vast potential of secondary metabolite production in Penicillium species.</title>
        <authorList>
            <person name="Nielsen J.C."/>
            <person name="Grijseels S."/>
            <person name="Prigent S."/>
            <person name="Ji B."/>
            <person name="Dainat J."/>
            <person name="Nielsen K.F."/>
            <person name="Frisvad J.C."/>
            <person name="Workman M."/>
            <person name="Nielsen J."/>
        </authorList>
    </citation>
    <scope>NUCLEOTIDE SEQUENCE [LARGE SCALE GENOMIC DNA]</scope>
    <source>
        <strain evidence="3">IBT 31811</strain>
    </source>
</reference>
<dbReference type="InterPro" id="IPR005197">
    <property type="entry name" value="Glyco_hydro_71"/>
</dbReference>
<dbReference type="GO" id="GO:0051118">
    <property type="term" value="F:glucan endo-1,3-alpha-glucosidase activity"/>
    <property type="evidence" value="ECO:0007669"/>
    <property type="project" value="InterPro"/>
</dbReference>
<sequence length="224" mass="23956">MRLFVAWVTALLLACRVQAAAVFAHFMLTNSANYTSSDWENDMKLAQDTHINAFALNMAYNNPTNIKSLSAAFATADSIGFKLFFSESHYIGPLVDKAIEVFEIGQAPYNYVTDMPHDAACSSGGTSGNTAGQLQIEFPPAEMVQDRIFFSAILGSFSRAVVSIGGVAETVGWSSVLDDDVGVYHGSVAFDGRTRLVTVSLRRGSTMIATIEGKAISGSCTNGI</sequence>
<comment type="caution">
    <text evidence="2">The sequence shown here is derived from an EMBL/GenBank/DDBJ whole genome shotgun (WGS) entry which is preliminary data.</text>
</comment>
<evidence type="ECO:0008006" key="4">
    <source>
        <dbReference type="Google" id="ProtNLM"/>
    </source>
</evidence>
<dbReference type="EMBL" id="MDYN01000241">
    <property type="protein sequence ID" value="OQD72534.1"/>
    <property type="molecule type" value="Genomic_DNA"/>
</dbReference>
<gene>
    <name evidence="2" type="ORF">PENANT_c241G10766</name>
</gene>
<organism evidence="2 3">
    <name type="scientific">Penicillium antarcticum</name>
    <dbReference type="NCBI Taxonomy" id="416450"/>
    <lineage>
        <taxon>Eukaryota</taxon>
        <taxon>Fungi</taxon>
        <taxon>Dikarya</taxon>
        <taxon>Ascomycota</taxon>
        <taxon>Pezizomycotina</taxon>
        <taxon>Eurotiomycetes</taxon>
        <taxon>Eurotiomycetidae</taxon>
        <taxon>Eurotiales</taxon>
        <taxon>Aspergillaceae</taxon>
        <taxon>Penicillium</taxon>
    </lineage>
</organism>